<feature type="transmembrane region" description="Helical" evidence="1">
    <location>
        <begin position="204"/>
        <end position="224"/>
    </location>
</feature>
<dbReference type="Proteomes" id="UP000034854">
    <property type="component" value="Unassembled WGS sequence"/>
</dbReference>
<evidence type="ECO:0008006" key="4">
    <source>
        <dbReference type="Google" id="ProtNLM"/>
    </source>
</evidence>
<sequence length="470" mass="54883">MKRFFIILLLLLTVRVPVYANYVLPYPSYMPGHTLYKISRVLDDLKRYWYWGTIAQAKYHQGLSDKYLVEAKTLFEYKQYLLALEALVRSDQHFPKGIRESRDEHISVLTKLKTELPEAFVWQDEHQEPYYNDGIYTQLENLFNNSQYRLKNPTSIIADEIVFRYAAGAYMRGVDPILINSEHTPLGKYMIGASYVLFKTDTPLILLSGVAVLAAIWWLGRLVLGNTTQALVPVALFSVEPLFVNQFRFVPLLDIIQLPFILLSLVVFYLETKKKYFWATMILVGLVAATKSIVPAVLLSICFLFYLLLARDYKRIKIFIVMSPLSVGVFTLSYLRTFLNGYSLSDFVGFQKWIFLYQQSKLILPLSFWRLVMLNEWQTWWGDQSLQTSNDWTIVWPLLMILPFVFVILSYFRKFTMPGLVRLLLLWILVYEAFLSVGAVVTRFLLPLLPILYIVGIYTVREMFLSRKRL</sequence>
<accession>A0A0G0UCL5</accession>
<feature type="transmembrane region" description="Helical" evidence="1">
    <location>
        <begin position="419"/>
        <end position="438"/>
    </location>
</feature>
<feature type="transmembrane region" description="Helical" evidence="1">
    <location>
        <begin position="444"/>
        <end position="460"/>
    </location>
</feature>
<feature type="transmembrane region" description="Helical" evidence="1">
    <location>
        <begin position="394"/>
        <end position="412"/>
    </location>
</feature>
<protein>
    <recommendedName>
        <fullName evidence="4">Glycosyltransferase RgtA/B/C/D-like domain-containing protein</fullName>
    </recommendedName>
</protein>
<organism evidence="2 3">
    <name type="scientific">Candidatus Curtissbacteria bacterium GW2011_GWA1_41_11</name>
    <dbReference type="NCBI Taxonomy" id="1618409"/>
    <lineage>
        <taxon>Bacteria</taxon>
        <taxon>Candidatus Curtissiibacteriota</taxon>
    </lineage>
</organism>
<keyword evidence="1" id="KW-0812">Transmembrane</keyword>
<evidence type="ECO:0000313" key="2">
    <source>
        <dbReference type="EMBL" id="KKR86698.1"/>
    </source>
</evidence>
<feature type="transmembrane region" description="Helical" evidence="1">
    <location>
        <begin position="276"/>
        <end position="309"/>
    </location>
</feature>
<evidence type="ECO:0000313" key="3">
    <source>
        <dbReference type="Proteomes" id="UP000034854"/>
    </source>
</evidence>
<keyword evidence="1" id="KW-0472">Membrane</keyword>
<proteinExistence type="predicted"/>
<comment type="caution">
    <text evidence="2">The sequence shown here is derived from an EMBL/GenBank/DDBJ whole genome shotgun (WGS) entry which is preliminary data.</text>
</comment>
<feature type="transmembrane region" description="Helical" evidence="1">
    <location>
        <begin position="316"/>
        <end position="335"/>
    </location>
</feature>
<feature type="transmembrane region" description="Helical" evidence="1">
    <location>
        <begin position="249"/>
        <end position="270"/>
    </location>
</feature>
<name>A0A0G0UCL5_9BACT</name>
<dbReference type="EMBL" id="LCAG01000011">
    <property type="protein sequence ID" value="KKR86698.1"/>
    <property type="molecule type" value="Genomic_DNA"/>
</dbReference>
<dbReference type="PATRIC" id="fig|1618409.3.peg.629"/>
<keyword evidence="1" id="KW-1133">Transmembrane helix</keyword>
<evidence type="ECO:0000256" key="1">
    <source>
        <dbReference type="SAM" id="Phobius"/>
    </source>
</evidence>
<dbReference type="AlphaFoldDB" id="A0A0G0UCL5"/>
<gene>
    <name evidence="2" type="ORF">UU34_C0011G0004</name>
</gene>
<reference evidence="2 3" key="1">
    <citation type="journal article" date="2015" name="Nature">
        <title>rRNA introns, odd ribosomes, and small enigmatic genomes across a large radiation of phyla.</title>
        <authorList>
            <person name="Brown C.T."/>
            <person name="Hug L.A."/>
            <person name="Thomas B.C."/>
            <person name="Sharon I."/>
            <person name="Castelle C.J."/>
            <person name="Singh A."/>
            <person name="Wilkins M.J."/>
            <person name="Williams K.H."/>
            <person name="Banfield J.F."/>
        </authorList>
    </citation>
    <scope>NUCLEOTIDE SEQUENCE [LARGE SCALE GENOMIC DNA]</scope>
</reference>